<evidence type="ECO:0000256" key="3">
    <source>
        <dbReference type="ARBA" id="ARBA00005179"/>
    </source>
</evidence>
<evidence type="ECO:0008006" key="17">
    <source>
        <dbReference type="Google" id="ProtNLM"/>
    </source>
</evidence>
<comment type="caution">
    <text evidence="15">The sequence shown here is derived from an EMBL/GenBank/DDBJ whole genome shotgun (WGS) entry which is preliminary data.</text>
</comment>
<dbReference type="SUPFAM" id="SSF48264">
    <property type="entry name" value="Cytochrome P450"/>
    <property type="match status" value="1"/>
</dbReference>
<dbReference type="AlphaFoldDB" id="A0A8H5LS25"/>
<evidence type="ECO:0000313" key="15">
    <source>
        <dbReference type="EMBL" id="KAF5367970.1"/>
    </source>
</evidence>
<evidence type="ECO:0000256" key="10">
    <source>
        <dbReference type="ARBA" id="ARBA00023004"/>
    </source>
</evidence>
<dbReference type="PANTHER" id="PTHR46300:SF2">
    <property type="entry name" value="CYTOCHROME P450 MONOOXYGENASE ALNH-RELATED"/>
    <property type="match status" value="1"/>
</dbReference>
<keyword evidence="16" id="KW-1185">Reference proteome</keyword>
<keyword evidence="6" id="KW-0812">Transmembrane</keyword>
<dbReference type="InterPro" id="IPR050364">
    <property type="entry name" value="Cytochrome_P450_fung"/>
</dbReference>
<proteinExistence type="inferred from homology"/>
<dbReference type="Pfam" id="PF00067">
    <property type="entry name" value="p450"/>
    <property type="match status" value="1"/>
</dbReference>
<evidence type="ECO:0000256" key="14">
    <source>
        <dbReference type="SAM" id="MobiDB-lite"/>
    </source>
</evidence>
<dbReference type="Proteomes" id="UP000559256">
    <property type="component" value="Unassembled WGS sequence"/>
</dbReference>
<feature type="region of interest" description="Disordered" evidence="14">
    <location>
        <begin position="148"/>
        <end position="189"/>
    </location>
</feature>
<comment type="subcellular location">
    <subcellularLocation>
        <location evidence="2">Membrane</location>
        <topology evidence="2">Single-pass membrane protein</topology>
    </subcellularLocation>
</comment>
<dbReference type="PRINTS" id="PR00463">
    <property type="entry name" value="EP450I"/>
</dbReference>
<dbReference type="InterPro" id="IPR001128">
    <property type="entry name" value="Cyt_P450"/>
</dbReference>
<evidence type="ECO:0000256" key="12">
    <source>
        <dbReference type="ARBA" id="ARBA00023136"/>
    </source>
</evidence>
<keyword evidence="7" id="KW-0479">Metal-binding</keyword>
<evidence type="ECO:0000256" key="2">
    <source>
        <dbReference type="ARBA" id="ARBA00004167"/>
    </source>
</evidence>
<dbReference type="GO" id="GO:0020037">
    <property type="term" value="F:heme binding"/>
    <property type="evidence" value="ECO:0007669"/>
    <property type="project" value="InterPro"/>
</dbReference>
<keyword evidence="8" id="KW-1133">Transmembrane helix</keyword>
<keyword evidence="11" id="KW-0503">Monooxygenase</keyword>
<keyword evidence="12" id="KW-0472">Membrane</keyword>
<keyword evidence="5" id="KW-0349">Heme</keyword>
<evidence type="ECO:0000256" key="6">
    <source>
        <dbReference type="ARBA" id="ARBA00022692"/>
    </source>
</evidence>
<dbReference type="InterPro" id="IPR002401">
    <property type="entry name" value="Cyt_P450_E_grp-I"/>
</dbReference>
<organism evidence="15 16">
    <name type="scientific">Tetrapyrgos nigripes</name>
    <dbReference type="NCBI Taxonomy" id="182062"/>
    <lineage>
        <taxon>Eukaryota</taxon>
        <taxon>Fungi</taxon>
        <taxon>Dikarya</taxon>
        <taxon>Basidiomycota</taxon>
        <taxon>Agaricomycotina</taxon>
        <taxon>Agaricomycetes</taxon>
        <taxon>Agaricomycetidae</taxon>
        <taxon>Agaricales</taxon>
        <taxon>Marasmiineae</taxon>
        <taxon>Marasmiaceae</taxon>
        <taxon>Tetrapyrgos</taxon>
    </lineage>
</organism>
<comment type="cofactor">
    <cofactor evidence="1">
        <name>heme</name>
        <dbReference type="ChEBI" id="CHEBI:30413"/>
    </cofactor>
</comment>
<feature type="compositionally biased region" description="Basic and acidic residues" evidence="14">
    <location>
        <begin position="148"/>
        <end position="165"/>
    </location>
</feature>
<sequence>MEDFCSGSFSACLPGLSFAIISIIKGFFCSWHIANEIILPIVDILDNLWPIVILNVLITAYSIEAYDTPPLHSPQDPLIYAVCSLTTHVTRASYPDAHLVEILPFLNDLPQWIPGVNWSNRWKKEAGDAYERYTEGFEGIYGKAEERVRREGENGDRDENGKNEGKGSFARKLVRHKPPTPIDQDRSSLVSGEDTVNTMAWLLIILAKYRDVQAKAAAEIHAYLASTSISTPTSTNASASASLSSPLCLRLPTPTDHPNLPYCRAVLHESMRWRPVDPLGLPHMCVEDDVYVCADAESGASGNRYP</sequence>
<protein>
    <recommendedName>
        <fullName evidence="17">Cytochrome P450</fullName>
    </recommendedName>
</protein>
<comment type="pathway">
    <text evidence="3">Secondary metabolite biosynthesis.</text>
</comment>
<evidence type="ECO:0000256" key="7">
    <source>
        <dbReference type="ARBA" id="ARBA00022723"/>
    </source>
</evidence>
<accession>A0A8H5LS25</accession>
<evidence type="ECO:0000313" key="16">
    <source>
        <dbReference type="Proteomes" id="UP000559256"/>
    </source>
</evidence>
<keyword evidence="10" id="KW-0408">Iron</keyword>
<keyword evidence="13" id="KW-0325">Glycoprotein</keyword>
<dbReference type="GO" id="GO:0004497">
    <property type="term" value="F:monooxygenase activity"/>
    <property type="evidence" value="ECO:0007669"/>
    <property type="project" value="UniProtKB-KW"/>
</dbReference>
<evidence type="ECO:0000256" key="13">
    <source>
        <dbReference type="ARBA" id="ARBA00023180"/>
    </source>
</evidence>
<comment type="similarity">
    <text evidence="4">Belongs to the cytochrome P450 family.</text>
</comment>
<dbReference type="Gene3D" id="1.10.630.10">
    <property type="entry name" value="Cytochrome P450"/>
    <property type="match status" value="1"/>
</dbReference>
<evidence type="ECO:0000256" key="11">
    <source>
        <dbReference type="ARBA" id="ARBA00023033"/>
    </source>
</evidence>
<evidence type="ECO:0000256" key="1">
    <source>
        <dbReference type="ARBA" id="ARBA00001971"/>
    </source>
</evidence>
<evidence type="ECO:0000256" key="4">
    <source>
        <dbReference type="ARBA" id="ARBA00010617"/>
    </source>
</evidence>
<evidence type="ECO:0000256" key="9">
    <source>
        <dbReference type="ARBA" id="ARBA00023002"/>
    </source>
</evidence>
<evidence type="ECO:0000256" key="8">
    <source>
        <dbReference type="ARBA" id="ARBA00022989"/>
    </source>
</evidence>
<dbReference type="InterPro" id="IPR036396">
    <property type="entry name" value="Cyt_P450_sf"/>
</dbReference>
<dbReference type="GO" id="GO:0016705">
    <property type="term" value="F:oxidoreductase activity, acting on paired donors, with incorporation or reduction of molecular oxygen"/>
    <property type="evidence" value="ECO:0007669"/>
    <property type="project" value="InterPro"/>
</dbReference>
<dbReference type="OrthoDB" id="2789670at2759"/>
<evidence type="ECO:0000256" key="5">
    <source>
        <dbReference type="ARBA" id="ARBA00022617"/>
    </source>
</evidence>
<dbReference type="EMBL" id="JAACJM010000017">
    <property type="protein sequence ID" value="KAF5367970.1"/>
    <property type="molecule type" value="Genomic_DNA"/>
</dbReference>
<dbReference type="GO" id="GO:0005506">
    <property type="term" value="F:iron ion binding"/>
    <property type="evidence" value="ECO:0007669"/>
    <property type="project" value="InterPro"/>
</dbReference>
<gene>
    <name evidence="15" type="ORF">D9758_004448</name>
</gene>
<dbReference type="PANTHER" id="PTHR46300">
    <property type="entry name" value="P450, PUTATIVE (EUROFUNG)-RELATED-RELATED"/>
    <property type="match status" value="1"/>
</dbReference>
<keyword evidence="9" id="KW-0560">Oxidoreductase</keyword>
<name>A0A8H5LS25_9AGAR</name>
<reference evidence="15 16" key="1">
    <citation type="journal article" date="2020" name="ISME J.">
        <title>Uncovering the hidden diversity of litter-decomposition mechanisms in mushroom-forming fungi.</title>
        <authorList>
            <person name="Floudas D."/>
            <person name="Bentzer J."/>
            <person name="Ahren D."/>
            <person name="Johansson T."/>
            <person name="Persson P."/>
            <person name="Tunlid A."/>
        </authorList>
    </citation>
    <scope>NUCLEOTIDE SEQUENCE [LARGE SCALE GENOMIC DNA]</scope>
    <source>
        <strain evidence="15 16">CBS 291.85</strain>
    </source>
</reference>
<dbReference type="GO" id="GO:0016020">
    <property type="term" value="C:membrane"/>
    <property type="evidence" value="ECO:0007669"/>
    <property type="project" value="UniProtKB-SubCell"/>
</dbReference>